<dbReference type="SUPFAM" id="SSF53098">
    <property type="entry name" value="Ribonuclease H-like"/>
    <property type="match status" value="1"/>
</dbReference>
<keyword evidence="3" id="KW-1185">Reference proteome</keyword>
<dbReference type="InterPro" id="IPR036397">
    <property type="entry name" value="RNaseH_sf"/>
</dbReference>
<evidence type="ECO:0000313" key="2">
    <source>
        <dbReference type="EMBL" id="KAK1442735.1"/>
    </source>
</evidence>
<accession>A0AAD8LS79</accession>
<dbReference type="GO" id="GO:0003723">
    <property type="term" value="F:RNA binding"/>
    <property type="evidence" value="ECO:0007669"/>
    <property type="project" value="TreeGrafter"/>
</dbReference>
<dbReference type="InterPro" id="IPR006941">
    <property type="entry name" value="RNase_CAF1"/>
</dbReference>
<evidence type="ECO:0000256" key="1">
    <source>
        <dbReference type="ARBA" id="ARBA00008372"/>
    </source>
</evidence>
<gene>
    <name evidence="2" type="ORF">BgAZ_302530</name>
</gene>
<comment type="caution">
    <text evidence="2">The sequence shown here is derived from an EMBL/GenBank/DDBJ whole genome shotgun (WGS) entry which is preliminary data.</text>
</comment>
<dbReference type="Proteomes" id="UP001230268">
    <property type="component" value="Unassembled WGS sequence"/>
</dbReference>
<dbReference type="PANTHER" id="PTHR15092:SF37">
    <property type="entry name" value="TARGET OF EGR1 PROTEIN 1"/>
    <property type="match status" value="1"/>
</dbReference>
<organism evidence="2 3">
    <name type="scientific">Babesia gibsoni</name>
    <dbReference type="NCBI Taxonomy" id="33632"/>
    <lineage>
        <taxon>Eukaryota</taxon>
        <taxon>Sar</taxon>
        <taxon>Alveolata</taxon>
        <taxon>Apicomplexa</taxon>
        <taxon>Aconoidasida</taxon>
        <taxon>Piroplasmida</taxon>
        <taxon>Babesiidae</taxon>
        <taxon>Babesia</taxon>
    </lineage>
</organism>
<dbReference type="PANTHER" id="PTHR15092">
    <property type="entry name" value="POLY A -SPECIFIC RIBONUCLEASE/TARGET OF EGR1, MEMBER 1"/>
    <property type="match status" value="1"/>
</dbReference>
<dbReference type="GO" id="GO:0000175">
    <property type="term" value="F:3'-5'-RNA exonuclease activity"/>
    <property type="evidence" value="ECO:0007669"/>
    <property type="project" value="TreeGrafter"/>
</dbReference>
<proteinExistence type="inferred from homology"/>
<protein>
    <submittedName>
        <fullName evidence="2">Ribonuclease H superfamily protein</fullName>
    </submittedName>
</protein>
<dbReference type="AlphaFoldDB" id="A0AAD8LS79"/>
<dbReference type="InterPro" id="IPR012337">
    <property type="entry name" value="RNaseH-like_sf"/>
</dbReference>
<reference evidence="2" key="1">
    <citation type="submission" date="2023-08" db="EMBL/GenBank/DDBJ databases">
        <title>Draft sequence of the Babesia gibsoni genome.</title>
        <authorList>
            <person name="Yamagishi J.Y."/>
            <person name="Xuan X.X."/>
        </authorList>
    </citation>
    <scope>NUCLEOTIDE SEQUENCE</scope>
    <source>
        <strain evidence="2">Azabu</strain>
    </source>
</reference>
<dbReference type="EMBL" id="JAVEPI010000003">
    <property type="protein sequence ID" value="KAK1442735.1"/>
    <property type="molecule type" value="Genomic_DNA"/>
</dbReference>
<dbReference type="Gene3D" id="3.30.420.10">
    <property type="entry name" value="Ribonuclease H-like superfamily/Ribonuclease H"/>
    <property type="match status" value="1"/>
</dbReference>
<dbReference type="InterPro" id="IPR051181">
    <property type="entry name" value="CAF1_poly(A)_ribonucleases"/>
</dbReference>
<sequence length="362" mass="40877">MKSPKEVLEEFLVLLPDVCFVAIDCEFTGIKDNKRNIKDLASYLIAQKESSSEYAMLQIGFCLVLYDENKTEAPWSLYPYNLFTYPQFVSTTTIAGSPTLCQTYNIQESTFTSSSETLKWLYSNGFDFNRWISDGIPYRRLVDGSEAGEASPKKAKNNNESFGVQKLIDAIITHRKAIVVHNGLLDILHLYTSFIGALPNDPHLMVNELHRLFGFGVFDTKNIANYLFKDLNHTQLTSRTLGSLYTEFEKTFDFEKNLQLCNTACELKYTEEGSSKLVTTLYHEAGFDATVTAMVFIAELTALSSEEGNSIASILEAIDGNHEKCGEHVRKLINCINIHDKIDVPFFNLENAFPVDEETKKP</sequence>
<evidence type="ECO:0000313" key="3">
    <source>
        <dbReference type="Proteomes" id="UP001230268"/>
    </source>
</evidence>
<dbReference type="Pfam" id="PF04857">
    <property type="entry name" value="CAF1"/>
    <property type="match status" value="1"/>
</dbReference>
<comment type="similarity">
    <text evidence="1">Belongs to the CAF1 family.</text>
</comment>
<name>A0AAD8LS79_BABGI</name>